<dbReference type="AlphaFoldDB" id="A0A6A5AD33"/>
<dbReference type="VEuPathDB" id="FungiDB:H257_03548"/>
<dbReference type="SUPFAM" id="SSF48371">
    <property type="entry name" value="ARM repeat"/>
    <property type="match status" value="1"/>
</dbReference>
<gene>
    <name evidence="4" type="ORF">AaE_006903</name>
</gene>
<feature type="region of interest" description="Disordered" evidence="2">
    <location>
        <begin position="1"/>
        <end position="53"/>
    </location>
</feature>
<sequence>MSTKKGRGGNKKRGGQRADAYDSEEGSCNESVASNDTSDSTRSKTSRVSEDTTQEDLLERYLEELTEKRATTRLAALQGLLNLLVHFVPPELFHDKFDGIYNNVLQIARRPSEDEGRIIPRIFGIVGLMLGPHSDEYFAKVESVLEPLVKSNIQSDIVRAQALEGLGVVCFTCSTGDEENAQNIMGLCDPFFNNSATPVLAKLALETWGCLASTLDSTYLIEEGFLDTHLALFLELTNNADVDVRSAAGENLALLFEAMHQNHIDNYEGAGDIASKLLELSKESSKKFSKKDRKEQHSVFRDLYNTVANQEPPNVSFGLENETLRFHDWGSIMQYNAIKECLQSGMLEHLKFNNHVRQLFDLPHTAEVYSRVEKRATKSKTSGSRKQQSAFLKDERKRRQGEKNTFLEGGGHDGDY</sequence>
<evidence type="ECO:0000256" key="1">
    <source>
        <dbReference type="ARBA" id="ARBA00008828"/>
    </source>
</evidence>
<dbReference type="Pfam" id="PF05004">
    <property type="entry name" value="IFRD"/>
    <property type="match status" value="1"/>
</dbReference>
<evidence type="ECO:0000259" key="3">
    <source>
        <dbReference type="Pfam" id="PF05004"/>
    </source>
</evidence>
<feature type="domain" description="Interferon-related developmental regulator N-terminal" evidence="3">
    <location>
        <begin position="31"/>
        <end position="307"/>
    </location>
</feature>
<dbReference type="InterPro" id="IPR039777">
    <property type="entry name" value="IFRD"/>
</dbReference>
<dbReference type="PANTHER" id="PTHR12354:SF1">
    <property type="entry name" value="INTERFERON-RELATED DEVELOPMENTAL REGULATOR 1"/>
    <property type="match status" value="1"/>
</dbReference>
<dbReference type="PANTHER" id="PTHR12354">
    <property type="entry name" value="INTERFERON-RELATED DEVELOPMENTAL REGULATOR"/>
    <property type="match status" value="1"/>
</dbReference>
<dbReference type="EMBL" id="VJMI01012571">
    <property type="protein sequence ID" value="KAF0749858.1"/>
    <property type="molecule type" value="Genomic_DNA"/>
</dbReference>
<dbReference type="Proteomes" id="UP000469452">
    <property type="component" value="Unassembled WGS sequence"/>
</dbReference>
<accession>A0A6A5AD33</accession>
<feature type="region of interest" description="Disordered" evidence="2">
    <location>
        <begin position="373"/>
        <end position="416"/>
    </location>
</feature>
<feature type="compositionally biased region" description="Basic residues" evidence="2">
    <location>
        <begin position="1"/>
        <end position="15"/>
    </location>
</feature>
<organism evidence="4 5">
    <name type="scientific">Aphanomyces astaci</name>
    <name type="common">Crayfish plague agent</name>
    <dbReference type="NCBI Taxonomy" id="112090"/>
    <lineage>
        <taxon>Eukaryota</taxon>
        <taxon>Sar</taxon>
        <taxon>Stramenopiles</taxon>
        <taxon>Oomycota</taxon>
        <taxon>Saprolegniomycetes</taxon>
        <taxon>Saprolegniales</taxon>
        <taxon>Verrucalvaceae</taxon>
        <taxon>Aphanomyces</taxon>
    </lineage>
</organism>
<proteinExistence type="inferred from homology"/>
<evidence type="ECO:0000313" key="5">
    <source>
        <dbReference type="Proteomes" id="UP000469452"/>
    </source>
</evidence>
<comment type="similarity">
    <text evidence="1">Belongs to the IFRD family.</text>
</comment>
<dbReference type="InterPro" id="IPR016024">
    <property type="entry name" value="ARM-type_fold"/>
</dbReference>
<feature type="compositionally biased region" description="Polar residues" evidence="2">
    <location>
        <begin position="379"/>
        <end position="390"/>
    </location>
</feature>
<evidence type="ECO:0000313" key="4">
    <source>
        <dbReference type="EMBL" id="KAF0749858.1"/>
    </source>
</evidence>
<dbReference type="Gene3D" id="1.25.10.10">
    <property type="entry name" value="Leucine-rich Repeat Variant"/>
    <property type="match status" value="1"/>
</dbReference>
<evidence type="ECO:0000256" key="2">
    <source>
        <dbReference type="SAM" id="MobiDB-lite"/>
    </source>
</evidence>
<dbReference type="InterPro" id="IPR011989">
    <property type="entry name" value="ARM-like"/>
</dbReference>
<dbReference type="InterPro" id="IPR007701">
    <property type="entry name" value="Interferon-rel_develop_reg_N"/>
</dbReference>
<name>A0A6A5AD33_APHAT</name>
<reference evidence="4 5" key="1">
    <citation type="submission" date="2019-06" db="EMBL/GenBank/DDBJ databases">
        <title>Genomics analysis of Aphanomyces spp. identifies a new class of oomycete effector associated with host adaptation.</title>
        <authorList>
            <person name="Gaulin E."/>
        </authorList>
    </citation>
    <scope>NUCLEOTIDE SEQUENCE [LARGE SCALE GENOMIC DNA]</scope>
    <source>
        <strain evidence="4 5">E</strain>
    </source>
</reference>
<comment type="caution">
    <text evidence="4">The sequence shown here is derived from an EMBL/GenBank/DDBJ whole genome shotgun (WGS) entry which is preliminary data.</text>
</comment>
<protein>
    <recommendedName>
        <fullName evidence="3">Interferon-related developmental regulator N-terminal domain-containing protein</fullName>
    </recommendedName>
</protein>
<feature type="compositionally biased region" description="Basic and acidic residues" evidence="2">
    <location>
        <begin position="39"/>
        <end position="50"/>
    </location>
</feature>